<reference evidence="2" key="1">
    <citation type="journal article" date="2014" name="Int. J. Syst. Evol. Microbiol.">
        <title>Complete genome sequence of Corynebacterium casei LMG S-19264T (=DSM 44701T), isolated from a smear-ripened cheese.</title>
        <authorList>
            <consortium name="US DOE Joint Genome Institute (JGI-PGF)"/>
            <person name="Walter F."/>
            <person name="Albersmeier A."/>
            <person name="Kalinowski J."/>
            <person name="Ruckert C."/>
        </authorList>
    </citation>
    <scope>NUCLEOTIDE SEQUENCE</scope>
    <source>
        <strain evidence="2">JCM 4714</strain>
    </source>
</reference>
<proteinExistence type="predicted"/>
<evidence type="ECO:0000256" key="1">
    <source>
        <dbReference type="SAM" id="MobiDB-lite"/>
    </source>
</evidence>
<protein>
    <submittedName>
        <fullName evidence="2">Uncharacterized protein</fullName>
    </submittedName>
</protein>
<keyword evidence="3" id="KW-1185">Reference proteome</keyword>
<gene>
    <name evidence="2" type="ORF">GCM10010339_92120</name>
</gene>
<dbReference type="AlphaFoldDB" id="A0A918YTN0"/>
<organism evidence="2 3">
    <name type="scientific">Streptomyces alanosinicus</name>
    <dbReference type="NCBI Taxonomy" id="68171"/>
    <lineage>
        <taxon>Bacteria</taxon>
        <taxon>Bacillati</taxon>
        <taxon>Actinomycetota</taxon>
        <taxon>Actinomycetes</taxon>
        <taxon>Kitasatosporales</taxon>
        <taxon>Streptomycetaceae</taxon>
        <taxon>Streptomyces</taxon>
    </lineage>
</organism>
<evidence type="ECO:0000313" key="2">
    <source>
        <dbReference type="EMBL" id="GHE15914.1"/>
    </source>
</evidence>
<feature type="region of interest" description="Disordered" evidence="1">
    <location>
        <begin position="116"/>
        <end position="181"/>
    </location>
</feature>
<feature type="compositionally biased region" description="Basic and acidic residues" evidence="1">
    <location>
        <begin position="129"/>
        <end position="145"/>
    </location>
</feature>
<reference evidence="2" key="2">
    <citation type="submission" date="2020-09" db="EMBL/GenBank/DDBJ databases">
        <authorList>
            <person name="Sun Q."/>
            <person name="Ohkuma M."/>
        </authorList>
    </citation>
    <scope>NUCLEOTIDE SEQUENCE</scope>
    <source>
        <strain evidence="2">JCM 4714</strain>
    </source>
</reference>
<name>A0A918YTN0_9ACTN</name>
<dbReference type="Proteomes" id="UP000655443">
    <property type="component" value="Unassembled WGS sequence"/>
</dbReference>
<feature type="region of interest" description="Disordered" evidence="1">
    <location>
        <begin position="13"/>
        <end position="83"/>
    </location>
</feature>
<feature type="compositionally biased region" description="Acidic residues" evidence="1">
    <location>
        <begin position="119"/>
        <end position="128"/>
    </location>
</feature>
<comment type="caution">
    <text evidence="2">The sequence shown here is derived from an EMBL/GenBank/DDBJ whole genome shotgun (WGS) entry which is preliminary data.</text>
</comment>
<dbReference type="EMBL" id="BMVG01000071">
    <property type="protein sequence ID" value="GHE15914.1"/>
    <property type="molecule type" value="Genomic_DNA"/>
</dbReference>
<feature type="compositionally biased region" description="Basic and acidic residues" evidence="1">
    <location>
        <begin position="60"/>
        <end position="73"/>
    </location>
</feature>
<feature type="compositionally biased region" description="Basic and acidic residues" evidence="1">
    <location>
        <begin position="172"/>
        <end position="181"/>
    </location>
</feature>
<sequence length="181" mass="19331">MTATMLVTAIAATPGAAASRWSDEPARYPRTGLRAGPRQTRDQAVRGEMAVAEPGGAGDVRGEGPQEGHEAAHQQRRPAPPLYHLPCPVPGRCRYPSAQAALPYLVAQTASGALGEQITGDDADGGAADDERKVEHFGMGEEAHAQHQAQGGHKSAHHEHGFQHHQAQQCAVRRERPQDHE</sequence>
<evidence type="ECO:0000313" key="3">
    <source>
        <dbReference type="Proteomes" id="UP000655443"/>
    </source>
</evidence>
<accession>A0A918YTN0</accession>